<sequence length="188" mass="20643">MNDKVPENVKAKTKPKKPDQPRYDLFSFTNDGNTVAVTQHGKDALERIYGSKSPAVNDGLFNQGYMTLNPKEVEPGANDVRGFFPAIVRDIEPRDGIERMLAVQMAATHVALIRQGGRMANAEQLPQFEAHERAFNKLARTYTAQMEALRKHRSGGKQTVTVQHVNVSDGGQAIVGNVDTGGRGGNER</sequence>
<dbReference type="OrthoDB" id="7432673at2"/>
<keyword evidence="3" id="KW-1185">Reference proteome</keyword>
<accession>A0A239KUC0</accession>
<dbReference type="EMBL" id="FZOY01000008">
    <property type="protein sequence ID" value="SNT21620.1"/>
    <property type="molecule type" value="Genomic_DNA"/>
</dbReference>
<protein>
    <submittedName>
        <fullName evidence="2">Uncharacterized protein</fullName>
    </submittedName>
</protein>
<dbReference type="RefSeq" id="WP_089234528.1">
    <property type="nucleotide sequence ID" value="NZ_FZOY01000008.1"/>
</dbReference>
<reference evidence="2 3" key="1">
    <citation type="submission" date="2017-06" db="EMBL/GenBank/DDBJ databases">
        <authorList>
            <person name="Kim H.J."/>
            <person name="Triplett B.A."/>
        </authorList>
    </citation>
    <scope>NUCLEOTIDE SEQUENCE [LARGE SCALE GENOMIC DNA]</scope>
    <source>
        <strain evidence="2 3">DSM 29339</strain>
    </source>
</reference>
<evidence type="ECO:0000313" key="2">
    <source>
        <dbReference type="EMBL" id="SNT21620.1"/>
    </source>
</evidence>
<evidence type="ECO:0000313" key="3">
    <source>
        <dbReference type="Proteomes" id="UP000198426"/>
    </source>
</evidence>
<dbReference type="Proteomes" id="UP000198426">
    <property type="component" value="Unassembled WGS sequence"/>
</dbReference>
<feature type="region of interest" description="Disordered" evidence="1">
    <location>
        <begin position="1"/>
        <end position="22"/>
    </location>
</feature>
<name>A0A239KUC0_9RHOB</name>
<proteinExistence type="predicted"/>
<organism evidence="2 3">
    <name type="scientific">Tropicimonas sediminicola</name>
    <dbReference type="NCBI Taxonomy" id="1031541"/>
    <lineage>
        <taxon>Bacteria</taxon>
        <taxon>Pseudomonadati</taxon>
        <taxon>Pseudomonadota</taxon>
        <taxon>Alphaproteobacteria</taxon>
        <taxon>Rhodobacterales</taxon>
        <taxon>Roseobacteraceae</taxon>
        <taxon>Tropicimonas</taxon>
    </lineage>
</organism>
<gene>
    <name evidence="2" type="ORF">SAMN05421757_10817</name>
</gene>
<dbReference type="AlphaFoldDB" id="A0A239KUC0"/>
<evidence type="ECO:0000256" key="1">
    <source>
        <dbReference type="SAM" id="MobiDB-lite"/>
    </source>
</evidence>